<feature type="domain" description="Carbohydrate kinase PfkB" evidence="2">
    <location>
        <begin position="206"/>
        <end position="349"/>
    </location>
</feature>
<protein>
    <submittedName>
        <fullName evidence="3">Carbohydrate/purine kinase</fullName>
    </submittedName>
</protein>
<dbReference type="AlphaFoldDB" id="W7TLN6"/>
<dbReference type="EMBL" id="AZIL01002498">
    <property type="protein sequence ID" value="EWM21371.1"/>
    <property type="molecule type" value="Genomic_DNA"/>
</dbReference>
<keyword evidence="4" id="KW-1185">Reference proteome</keyword>
<comment type="caution">
    <text evidence="3">The sequence shown here is derived from an EMBL/GenBank/DDBJ whole genome shotgun (WGS) entry which is preliminary data.</text>
</comment>
<feature type="region of interest" description="Disordered" evidence="1">
    <location>
        <begin position="68"/>
        <end position="101"/>
    </location>
</feature>
<dbReference type="SUPFAM" id="SSF53613">
    <property type="entry name" value="Ribokinase-like"/>
    <property type="match status" value="1"/>
</dbReference>
<keyword evidence="3" id="KW-0418">Kinase</keyword>
<evidence type="ECO:0000313" key="3">
    <source>
        <dbReference type="EMBL" id="EWM21371.1"/>
    </source>
</evidence>
<feature type="compositionally biased region" description="Polar residues" evidence="1">
    <location>
        <begin position="86"/>
        <end position="98"/>
    </location>
</feature>
<proteinExistence type="predicted"/>
<accession>W7TLN6</accession>
<dbReference type="Gene3D" id="3.40.1190.20">
    <property type="match status" value="2"/>
</dbReference>
<evidence type="ECO:0000313" key="4">
    <source>
        <dbReference type="Proteomes" id="UP000019335"/>
    </source>
</evidence>
<dbReference type="InterPro" id="IPR011611">
    <property type="entry name" value="PfkB_dom"/>
</dbReference>
<name>W7TLN6_9STRA</name>
<dbReference type="InterPro" id="IPR029056">
    <property type="entry name" value="Ribokinase-like"/>
</dbReference>
<dbReference type="OrthoDB" id="10431681at2759"/>
<gene>
    <name evidence="3" type="ORF">Naga_100630g3</name>
</gene>
<organism evidence="3 4">
    <name type="scientific">Nannochloropsis gaditana</name>
    <dbReference type="NCBI Taxonomy" id="72520"/>
    <lineage>
        <taxon>Eukaryota</taxon>
        <taxon>Sar</taxon>
        <taxon>Stramenopiles</taxon>
        <taxon>Ochrophyta</taxon>
        <taxon>Eustigmatophyceae</taxon>
        <taxon>Eustigmatales</taxon>
        <taxon>Monodopsidaceae</taxon>
        <taxon>Nannochloropsis</taxon>
    </lineage>
</organism>
<reference evidence="3 4" key="1">
    <citation type="journal article" date="2014" name="Mol. Plant">
        <title>Chromosome Scale Genome Assembly and Transcriptome Profiling of Nannochloropsis gaditana in Nitrogen Depletion.</title>
        <authorList>
            <person name="Corteggiani Carpinelli E."/>
            <person name="Telatin A."/>
            <person name="Vitulo N."/>
            <person name="Forcato C."/>
            <person name="D'Angelo M."/>
            <person name="Schiavon R."/>
            <person name="Vezzi A."/>
            <person name="Giacometti G.M."/>
            <person name="Morosinotto T."/>
            <person name="Valle G."/>
        </authorList>
    </citation>
    <scope>NUCLEOTIDE SEQUENCE [LARGE SCALE GENOMIC DNA]</scope>
    <source>
        <strain evidence="3 4">B-31</strain>
    </source>
</reference>
<dbReference type="Pfam" id="PF00294">
    <property type="entry name" value="PfkB"/>
    <property type="match status" value="1"/>
</dbReference>
<evidence type="ECO:0000259" key="2">
    <source>
        <dbReference type="Pfam" id="PF00294"/>
    </source>
</evidence>
<evidence type="ECO:0000256" key="1">
    <source>
        <dbReference type="SAM" id="MobiDB-lite"/>
    </source>
</evidence>
<dbReference type="PANTHER" id="PTHR46566:SF2">
    <property type="entry name" value="ATP-DEPENDENT 6-PHOSPHOFRUCTOKINASE ISOZYME 2"/>
    <property type="match status" value="1"/>
</dbReference>
<dbReference type="Proteomes" id="UP000019335">
    <property type="component" value="Unassembled WGS sequence"/>
</dbReference>
<sequence length="371" mass="39697">MVSNRAGVRKAANALGMVDVALAQWVGGETGNEVERILRSWGNRLVVQRVEQPTRTCYSLLHPLEGLPPALPPPLPQEGAEEDTEQGQVPSPSFSTTEIVEPGKPVTPEEQAGLLSALASFLSSLTPSSPPSSLPSSVPQAIAVMGSLPTGVPPEYYAKVLRLVYELLPPPSPTRPPSLPPPCPSPWLFLDTVVGLEAILETGLPVFMLKVNAAEASHVTNDQPLVWLKLHPQVRYLAVTDGSKPARLCRRCPWEGGREKGRAGRGEEGREEGLLTYEYTLPRLPSDRVVNPIGAGDACGGVVLSAALQSRRRNEGGEVVSREEDMRVVAALRLGLAAASASCLTEETGVFARGRASALERMITLKVHVTQ</sequence>
<dbReference type="PANTHER" id="PTHR46566">
    <property type="entry name" value="1-PHOSPHOFRUCTOKINASE-RELATED"/>
    <property type="match status" value="1"/>
</dbReference>
<keyword evidence="3" id="KW-0808">Transferase</keyword>
<dbReference type="GO" id="GO:0016301">
    <property type="term" value="F:kinase activity"/>
    <property type="evidence" value="ECO:0007669"/>
    <property type="project" value="UniProtKB-KW"/>
</dbReference>